<keyword evidence="1" id="KW-0812">Transmembrane</keyword>
<accession>A0A1D3JIH0</accession>
<reference evidence="2 3" key="1">
    <citation type="submission" date="2016-06" db="EMBL/GenBank/DDBJ databases">
        <authorList>
            <consortium name="Pathogen Informatics"/>
        </authorList>
    </citation>
    <scope>NUCLEOTIDE SEQUENCE [LARGE SCALE GENOMIC DNA]</scope>
</reference>
<protein>
    <submittedName>
        <fullName evidence="2">Uncharacterized protein</fullName>
    </submittedName>
</protein>
<evidence type="ECO:0000313" key="2">
    <source>
        <dbReference type="EMBL" id="SBT86160.1"/>
    </source>
</evidence>
<name>A0A1D3JIH0_PLAMA</name>
<dbReference type="Proteomes" id="UP000219813">
    <property type="component" value="Chromosome 3"/>
</dbReference>
<dbReference type="KEGG" id="pmal:PMUG01_03011100"/>
<dbReference type="InterPro" id="IPR022139">
    <property type="entry name" value="Fam-L/Fam-M-like_plasmodium"/>
</dbReference>
<organism evidence="2 3">
    <name type="scientific">Plasmodium malariae</name>
    <dbReference type="NCBI Taxonomy" id="5858"/>
    <lineage>
        <taxon>Eukaryota</taxon>
        <taxon>Sar</taxon>
        <taxon>Alveolata</taxon>
        <taxon>Apicomplexa</taxon>
        <taxon>Aconoidasida</taxon>
        <taxon>Haemosporida</taxon>
        <taxon>Plasmodiidae</taxon>
        <taxon>Plasmodium</taxon>
        <taxon>Plasmodium (Plasmodium)</taxon>
    </lineage>
</organism>
<dbReference type="EMBL" id="LT594624">
    <property type="protein sequence ID" value="SBT86160.1"/>
    <property type="molecule type" value="Genomic_DNA"/>
</dbReference>
<keyword evidence="3" id="KW-1185">Reference proteome</keyword>
<dbReference type="RefSeq" id="XP_028859343.1">
    <property type="nucleotide sequence ID" value="XM_029008747.1"/>
</dbReference>
<keyword evidence="1" id="KW-0472">Membrane</keyword>
<dbReference type="Pfam" id="PF12420">
    <property type="entry name" value="DUF3671"/>
    <property type="match status" value="1"/>
</dbReference>
<feature type="transmembrane region" description="Helical" evidence="1">
    <location>
        <begin position="160"/>
        <end position="182"/>
    </location>
</feature>
<keyword evidence="1" id="KW-1133">Transmembrane helix</keyword>
<gene>
    <name evidence="2" type="primary">PmUG01_03011100</name>
    <name evidence="2" type="ORF">PMUG01_03011100</name>
</gene>
<evidence type="ECO:0000313" key="3">
    <source>
        <dbReference type="Proteomes" id="UP000219813"/>
    </source>
</evidence>
<evidence type="ECO:0000256" key="1">
    <source>
        <dbReference type="SAM" id="Phobius"/>
    </source>
</evidence>
<dbReference type="AlphaFoldDB" id="A0A1D3JIH0"/>
<dbReference type="VEuPathDB" id="PlasmoDB:PmUG01_03011100"/>
<feature type="transmembrane region" description="Helical" evidence="1">
    <location>
        <begin position="202"/>
        <end position="222"/>
    </location>
</feature>
<proteinExistence type="predicted"/>
<dbReference type="GeneID" id="39866675"/>
<sequence>MKEKIRLFFFIKVFKFILLNEYVILCSNVSNVNKNFHKKHDDYRITDIRTYGSVEVHKNERISNIERMKGGIPNIGVYEIKDISNNKKGTKEKNKKQCKSSLNNKGVLEQAMNVKSSAHTEGITYSDKGTLKNKNYLKKVRGVVRTGFKFLRKFIDRKGVLFNFLFILHLALAILITVAALIEGIVPYTEDVKKVFPFLLRSLLIFWILFLLGIFCICRKAVKHEKLTHMKSEMHHKAHTSLSAIHF</sequence>